<accession>A0A6G7GKV5</accession>
<dbReference type="InterPro" id="IPR023862">
    <property type="entry name" value="CHP03960_rSAM"/>
</dbReference>
<feature type="domain" description="Radical SAM core" evidence="1">
    <location>
        <begin position="258"/>
        <end position="491"/>
    </location>
</feature>
<dbReference type="InterPro" id="IPR045784">
    <property type="entry name" value="Radical_SAM_N2"/>
</dbReference>
<dbReference type="EMBL" id="CP049055">
    <property type="protein sequence ID" value="QII09984.1"/>
    <property type="molecule type" value="Genomic_DNA"/>
</dbReference>
<dbReference type="SMART" id="SM00729">
    <property type="entry name" value="Elp3"/>
    <property type="match status" value="1"/>
</dbReference>
<dbReference type="PROSITE" id="PS51918">
    <property type="entry name" value="RADICAL_SAM"/>
    <property type="match status" value="1"/>
</dbReference>
<dbReference type="CDD" id="cd01335">
    <property type="entry name" value="Radical_SAM"/>
    <property type="match status" value="1"/>
</dbReference>
<dbReference type="RefSeq" id="WP_164994452.1">
    <property type="nucleotide sequence ID" value="NZ_CP049055.1"/>
</dbReference>
<dbReference type="NCBIfam" id="TIGR03960">
    <property type="entry name" value="rSAM_fuse_unch"/>
    <property type="match status" value="1"/>
</dbReference>
<protein>
    <submittedName>
        <fullName evidence="2">Putative iron sulfur protein</fullName>
    </submittedName>
</protein>
<dbReference type="InterPro" id="IPR007197">
    <property type="entry name" value="rSAM"/>
</dbReference>
<reference evidence="2 3" key="1">
    <citation type="submission" date="2020-02" db="EMBL/GenBank/DDBJ databases">
        <title>Newly sequenced genome of strain CSTR1 showed variability in Candidatus Kuenenia stuttgartiensis genomes.</title>
        <authorList>
            <person name="Ding C."/>
            <person name="Adrian L."/>
        </authorList>
    </citation>
    <scope>NUCLEOTIDE SEQUENCE [LARGE SCALE GENOMIC DNA]</scope>
    <source>
        <strain evidence="2 3">CSTR1</strain>
    </source>
</reference>
<name>A0A6G7GKV5_KUEST</name>
<dbReference type="Gene3D" id="3.80.30.20">
    <property type="entry name" value="tm_1862 like domain"/>
    <property type="match status" value="1"/>
</dbReference>
<dbReference type="InterPro" id="IPR006638">
    <property type="entry name" value="Elp3/MiaA/NifB-like_rSAM"/>
</dbReference>
<dbReference type="AlphaFoldDB" id="A0A6G7GKV5"/>
<evidence type="ECO:0000313" key="2">
    <source>
        <dbReference type="EMBL" id="QII09984.1"/>
    </source>
</evidence>
<dbReference type="PANTHER" id="PTHR42731:SF1">
    <property type="entry name" value="RADICAL SAM DOMAIN PROTEIN"/>
    <property type="match status" value="1"/>
</dbReference>
<dbReference type="SFLD" id="SFLDS00029">
    <property type="entry name" value="Radical_SAM"/>
    <property type="match status" value="1"/>
</dbReference>
<evidence type="ECO:0000313" key="3">
    <source>
        <dbReference type="Proteomes" id="UP000501926"/>
    </source>
</evidence>
<evidence type="ECO:0000259" key="1">
    <source>
        <dbReference type="PROSITE" id="PS51918"/>
    </source>
</evidence>
<dbReference type="GO" id="GO:0051536">
    <property type="term" value="F:iron-sulfur cluster binding"/>
    <property type="evidence" value="ECO:0007669"/>
    <property type="project" value="InterPro"/>
</dbReference>
<dbReference type="GO" id="GO:0003824">
    <property type="term" value="F:catalytic activity"/>
    <property type="evidence" value="ECO:0007669"/>
    <property type="project" value="InterPro"/>
</dbReference>
<dbReference type="Pfam" id="PF19864">
    <property type="entry name" value="Radical_SAM_N2"/>
    <property type="match status" value="1"/>
</dbReference>
<dbReference type="PANTHER" id="PTHR42731">
    <property type="entry name" value="SLL1084 PROTEIN"/>
    <property type="match status" value="1"/>
</dbReference>
<dbReference type="InterPro" id="IPR023404">
    <property type="entry name" value="rSAM_horseshoe"/>
</dbReference>
<dbReference type="Proteomes" id="UP000501926">
    <property type="component" value="Chromosome"/>
</dbReference>
<dbReference type="SUPFAM" id="SSF102114">
    <property type="entry name" value="Radical SAM enzymes"/>
    <property type="match status" value="1"/>
</dbReference>
<organism evidence="2 3">
    <name type="scientific">Kuenenia stuttgartiensis</name>
    <dbReference type="NCBI Taxonomy" id="174633"/>
    <lineage>
        <taxon>Bacteria</taxon>
        <taxon>Pseudomonadati</taxon>
        <taxon>Planctomycetota</taxon>
        <taxon>Candidatus Brocadiia</taxon>
        <taxon>Candidatus Brocadiales</taxon>
        <taxon>Candidatus Brocadiaceae</taxon>
        <taxon>Candidatus Kuenenia</taxon>
    </lineage>
</organism>
<dbReference type="InterPro" id="IPR058240">
    <property type="entry name" value="rSAM_sf"/>
</dbReference>
<dbReference type="Pfam" id="PF04055">
    <property type="entry name" value="Radical_SAM"/>
    <property type="match status" value="1"/>
</dbReference>
<proteinExistence type="predicted"/>
<dbReference type="SFLD" id="SFLDG01082">
    <property type="entry name" value="B12-binding_domain_containing"/>
    <property type="match status" value="1"/>
</dbReference>
<sequence length="623" mass="71535">MNSLRKYIVENILPKVEMPGQYIGKECNVIVKNHSDVAVKIALAFPDTYSIGMSHAGMQILYGLLNDRKDTVCERAFAPLTDMEALLRAHKKPLFSLETYTPLHEFDILGFSVQYELSYTNILNMLDLSNIPVLSTARGEEDPLVIAGGAIAISPEPLAEFIDVFLVGDGEENLPQFVELFKEMKQQKLSRQEKLFLISTKMRNAYVPSQYDVFYNSDNTIKEIRPKIPGVPSSVRSAAIEDLNAAYHPTKPVIPFVKIIHDRISIEIMRGCTQGCRFCQAGMSKRPTRPRTVENILRLAEESYANTGYNEISLMSLSVSDYPHLEQLMGKMNHVFAPRHVNIAFPSLRVNEQLALLPSMLNTVRKSGLTIALEAAKPSLRRVINKNITNEDFFRGIEEAFRQGWNAVKLYFMIGLPTETDDDIEAIAALAYDVSDVMKKVRGHYGQVNISIAPFIPKAHTPYQWQPMVSMDRIKEIRERLYQRIKRKNIRIKFHKAERSILEGIFARGDRRLGKVIYTAWMHGCKFDAWEEHFQFEKWMDVFHRAGIDWHFYIHRTRETDEILPWEHINCGVVRPFLLQESERSSRKEITQDCRLDRCPECGSCTRSQHFLPYAGKARVQQA</sequence>
<gene>
    <name evidence="2" type="ORF">KsCSTR_06050</name>
</gene>